<sequence length="102" mass="10903">MTLLNTEPVRPSRSRFAPAVRRVAVVAAGICAVFVLTPLGASAATGDMYVSNPPEDRDLIGYCQDQARLANNLVEKGDSDRAVDVVGAANIRGCRIYTFGMM</sequence>
<gene>
    <name evidence="1" type="ORF">ACFSJG_16475</name>
</gene>
<evidence type="ECO:0000313" key="1">
    <source>
        <dbReference type="EMBL" id="MFD1813816.1"/>
    </source>
</evidence>
<organism evidence="1 2">
    <name type="scientific">Rhodococcus gannanensis</name>
    <dbReference type="NCBI Taxonomy" id="1960308"/>
    <lineage>
        <taxon>Bacteria</taxon>
        <taxon>Bacillati</taxon>
        <taxon>Actinomycetota</taxon>
        <taxon>Actinomycetes</taxon>
        <taxon>Mycobacteriales</taxon>
        <taxon>Nocardiaceae</taxon>
        <taxon>Rhodococcus</taxon>
    </lineage>
</organism>
<evidence type="ECO:0000313" key="2">
    <source>
        <dbReference type="Proteomes" id="UP001597286"/>
    </source>
</evidence>
<dbReference type="Proteomes" id="UP001597286">
    <property type="component" value="Unassembled WGS sequence"/>
</dbReference>
<keyword evidence="2" id="KW-1185">Reference proteome</keyword>
<name>A0ABW4P5N9_9NOCA</name>
<accession>A0ABW4P5N9</accession>
<protein>
    <submittedName>
        <fullName evidence="1">Uncharacterized protein</fullName>
    </submittedName>
</protein>
<reference evidence="2" key="1">
    <citation type="journal article" date="2019" name="Int. J. Syst. Evol. Microbiol.">
        <title>The Global Catalogue of Microorganisms (GCM) 10K type strain sequencing project: providing services to taxonomists for standard genome sequencing and annotation.</title>
        <authorList>
            <consortium name="The Broad Institute Genomics Platform"/>
            <consortium name="The Broad Institute Genome Sequencing Center for Infectious Disease"/>
            <person name="Wu L."/>
            <person name="Ma J."/>
        </authorList>
    </citation>
    <scope>NUCLEOTIDE SEQUENCE [LARGE SCALE GENOMIC DNA]</scope>
    <source>
        <strain evidence="2">DT72</strain>
    </source>
</reference>
<dbReference type="RefSeq" id="WP_378486302.1">
    <property type="nucleotide sequence ID" value="NZ_JBHUFB010000012.1"/>
</dbReference>
<dbReference type="EMBL" id="JBHUFB010000012">
    <property type="protein sequence ID" value="MFD1813816.1"/>
    <property type="molecule type" value="Genomic_DNA"/>
</dbReference>
<comment type="caution">
    <text evidence="1">The sequence shown here is derived from an EMBL/GenBank/DDBJ whole genome shotgun (WGS) entry which is preliminary data.</text>
</comment>
<proteinExistence type="predicted"/>